<dbReference type="InterPro" id="IPR026444">
    <property type="entry name" value="Secre_tail"/>
</dbReference>
<evidence type="ECO:0000313" key="4">
    <source>
        <dbReference type="EMBL" id="RIH66068.1"/>
    </source>
</evidence>
<dbReference type="AlphaFoldDB" id="A0A399D4F6"/>
<dbReference type="RefSeq" id="WP_119349302.1">
    <property type="nucleotide sequence ID" value="NZ_QWET01000004.1"/>
</dbReference>
<dbReference type="InterPro" id="IPR006644">
    <property type="entry name" value="Cadg"/>
</dbReference>
<protein>
    <submittedName>
        <fullName evidence="4">HYR domain-containing protein</fullName>
    </submittedName>
</protein>
<dbReference type="Gene3D" id="2.60.40.10">
    <property type="entry name" value="Immunoglobulins"/>
    <property type="match status" value="1"/>
</dbReference>
<dbReference type="Pfam" id="PF18962">
    <property type="entry name" value="Por_Secre_tail"/>
    <property type="match status" value="1"/>
</dbReference>
<dbReference type="InterPro" id="IPR003410">
    <property type="entry name" value="HYR_dom"/>
</dbReference>
<dbReference type="PANTHER" id="PTHR24273">
    <property type="entry name" value="FI04643P-RELATED"/>
    <property type="match status" value="1"/>
</dbReference>
<feature type="chain" id="PRO_5017267735" evidence="2">
    <location>
        <begin position="19"/>
        <end position="1080"/>
    </location>
</feature>
<keyword evidence="2" id="KW-0732">Signal</keyword>
<reference evidence="4 5" key="1">
    <citation type="journal article" date="2015" name="Int. J. Syst. Evol. Microbiol.">
        <title>Mariniphaga sediminis sp. nov., isolated from coastal sediment.</title>
        <authorList>
            <person name="Wang F.Q."/>
            <person name="Shen Q.Y."/>
            <person name="Chen G.J."/>
            <person name="Du Z.J."/>
        </authorList>
    </citation>
    <scope>NUCLEOTIDE SEQUENCE [LARGE SCALE GENOMIC DNA]</scope>
    <source>
        <strain evidence="4 5">SY21</strain>
    </source>
</reference>
<dbReference type="GO" id="GO:0005509">
    <property type="term" value="F:calcium ion binding"/>
    <property type="evidence" value="ECO:0007669"/>
    <property type="project" value="InterPro"/>
</dbReference>
<feature type="signal peptide" evidence="2">
    <location>
        <begin position="1"/>
        <end position="18"/>
    </location>
</feature>
<dbReference type="InterPro" id="IPR015919">
    <property type="entry name" value="Cadherin-like_sf"/>
</dbReference>
<feature type="domain" description="HYR" evidence="3">
    <location>
        <begin position="258"/>
        <end position="339"/>
    </location>
</feature>
<dbReference type="InterPro" id="IPR013783">
    <property type="entry name" value="Ig-like_fold"/>
</dbReference>
<dbReference type="GO" id="GO:0016020">
    <property type="term" value="C:membrane"/>
    <property type="evidence" value="ECO:0007669"/>
    <property type="project" value="InterPro"/>
</dbReference>
<evidence type="ECO:0000256" key="1">
    <source>
        <dbReference type="ARBA" id="ARBA00022737"/>
    </source>
</evidence>
<dbReference type="PROSITE" id="PS50825">
    <property type="entry name" value="HYR"/>
    <property type="match status" value="2"/>
</dbReference>
<dbReference type="PANTHER" id="PTHR24273:SF32">
    <property type="entry name" value="HYALIN"/>
    <property type="match status" value="1"/>
</dbReference>
<dbReference type="EMBL" id="QWET01000004">
    <property type="protein sequence ID" value="RIH66068.1"/>
    <property type="molecule type" value="Genomic_DNA"/>
</dbReference>
<evidence type="ECO:0000313" key="5">
    <source>
        <dbReference type="Proteomes" id="UP000266441"/>
    </source>
</evidence>
<dbReference type="Proteomes" id="UP000266441">
    <property type="component" value="Unassembled WGS sequence"/>
</dbReference>
<dbReference type="OrthoDB" id="9805017at2"/>
<organism evidence="4 5">
    <name type="scientific">Mariniphaga sediminis</name>
    <dbReference type="NCBI Taxonomy" id="1628158"/>
    <lineage>
        <taxon>Bacteria</taxon>
        <taxon>Pseudomonadati</taxon>
        <taxon>Bacteroidota</taxon>
        <taxon>Bacteroidia</taxon>
        <taxon>Marinilabiliales</taxon>
        <taxon>Prolixibacteraceae</taxon>
        <taxon>Mariniphaga</taxon>
    </lineage>
</organism>
<sequence>MRKIYLLFLTIMSTSVFCYGQISHRTIEDNAGIGLKSQEINTDVPVQLSAVAGEVVYLKTNTCDYWSVDGNVMALDATFGSGNWTAMEFETVDVGALLASEVRFIFMDGSDCGTCEFITFLNAYRTDFEDWVTNGGSLFLNAARNECSGTFEMMAGISLNDGSSGVGYPADNTHPVFVGPKTPVLANPYYGSSWSHDYLSGPDLYVIMTGLHTNPILAEKDLGAGKIMFGGLTLDFIGDHEYWTPEPEVSNLYSNILQYMYDASISRCPDIVTNNDPGTSGAVVTYDAPAAEGAIVTQIDDSGLTSGDIFPVGETVQEYEFDFGPEGKDTCSFTVTVEDNEAPVAVCKESGIGNAAYIISTSGAPWGQNTNEQAMDMVFGSGNWDQLYYETLDPGTLLSNAYDFIFMEGGDDNANEMETFVDANISALETWVANGGHLFLNAAPNEGDGMNWGFWGVELNYPSSSGSAEAAAPEHPIFAGPFTPVITGPYSGSSYSHASIPEELNVVVLIQEVGNPNKQILSYAEWGSGLVFFGGMTTTNFHSPQPEATNLRANMIDFLSRTQLDFQLDKNKSVTITPADIDGGSSDNVDIASMEVSPSQFGIDDVGEQLVTLTVTDNAGNSSSCTSTIIIKADYVTAPQVVANSLEVYLDETGKYVLNHEDLEVMAEGTTDNLTPFEELDLSAYPKIFECDNIGEVIHTRLTVEDADGNISRAWTTVTVLDTLPPAALCQDIEVYLDENGEASITPEDVAVSGEDGSYDACGIVSLELDKQTFGCADAGPNNVTITVTDPSGNTGTCTAVVTVKDTFPPVFEPVADIQLEVEPGVTETAINYPGIVVTDNCTLEPQLSEGLGPDGLFPLGTTTETWVASDPAGNMATVSFTVTVAVINSPPVLVNPIADQAVNASYVLKVPVRPELGEVFDDVDGDELTISAMLENGDPLPAWAEMVNDSLVFTPLIADTGCVSIIVKATDPDGAAAADTFQLCVDGYPVSSPAVDAAALNVTLYPNPTRDRVNIEVQNSISGPAEISVFTMDGKRILQRNYTDNRRISFSMKEHVSGMYFVKINLQGKDIVKKLILNK</sequence>
<dbReference type="Pfam" id="PF02494">
    <property type="entry name" value="HYR"/>
    <property type="match status" value="2"/>
</dbReference>
<proteinExistence type="predicted"/>
<comment type="caution">
    <text evidence="4">The sequence shown here is derived from an EMBL/GenBank/DDBJ whole genome shotgun (WGS) entry which is preliminary data.</text>
</comment>
<dbReference type="NCBIfam" id="TIGR04183">
    <property type="entry name" value="Por_Secre_tail"/>
    <property type="match status" value="1"/>
</dbReference>
<evidence type="ECO:0000259" key="3">
    <source>
        <dbReference type="PROSITE" id="PS50825"/>
    </source>
</evidence>
<name>A0A399D4F6_9BACT</name>
<feature type="domain" description="HYR" evidence="3">
    <location>
        <begin position="805"/>
        <end position="887"/>
    </location>
</feature>
<dbReference type="SUPFAM" id="SSF49313">
    <property type="entry name" value="Cadherin-like"/>
    <property type="match status" value="1"/>
</dbReference>
<dbReference type="SMART" id="SM00736">
    <property type="entry name" value="CADG"/>
    <property type="match status" value="1"/>
</dbReference>
<accession>A0A399D4F6</accession>
<evidence type="ECO:0000256" key="2">
    <source>
        <dbReference type="SAM" id="SignalP"/>
    </source>
</evidence>
<keyword evidence="5" id="KW-1185">Reference proteome</keyword>
<keyword evidence="1" id="KW-0677">Repeat</keyword>
<gene>
    <name evidence="4" type="ORF">D1164_07340</name>
</gene>